<dbReference type="SUPFAM" id="SSF46689">
    <property type="entry name" value="Homeodomain-like"/>
    <property type="match status" value="1"/>
</dbReference>
<organism evidence="2 3">
    <name type="scientific">Candidatus Desulfacyla euxinica</name>
    <dbReference type="NCBI Taxonomy" id="2841693"/>
    <lineage>
        <taxon>Bacteria</taxon>
        <taxon>Deltaproteobacteria</taxon>
        <taxon>Candidatus Desulfacyla</taxon>
    </lineage>
</organism>
<dbReference type="Proteomes" id="UP000650524">
    <property type="component" value="Unassembled WGS sequence"/>
</dbReference>
<sequence length="84" mass="9567">MRSIINKAVIFAESNIITPDDLPTHLLANRKIIPRRPKSLEDVEQDHIMAVLEKTGGNQSKAAEILGVNRKTLYKKIHKYQIFS</sequence>
<reference evidence="2 3" key="1">
    <citation type="submission" date="2020-08" db="EMBL/GenBank/DDBJ databases">
        <title>Bridging the membrane lipid divide: bacteria of the FCB group superphylum have the potential to synthesize archaeal ether lipids.</title>
        <authorList>
            <person name="Villanueva L."/>
            <person name="Von Meijenfeldt F.A.B."/>
            <person name="Westbye A.B."/>
            <person name="Yadav S."/>
            <person name="Hopmans E.C."/>
            <person name="Dutilh B.E."/>
            <person name="Sinninghe Damste J.S."/>
        </authorList>
    </citation>
    <scope>NUCLEOTIDE SEQUENCE [LARGE SCALE GENOMIC DNA]</scope>
    <source>
        <strain evidence="2">NIOZ-UU27</strain>
    </source>
</reference>
<accession>A0A8J6MYI9</accession>
<dbReference type="Pfam" id="PF02954">
    <property type="entry name" value="HTH_8"/>
    <property type="match status" value="1"/>
</dbReference>
<name>A0A8J6MYI9_9DELT</name>
<dbReference type="GO" id="GO:0043565">
    <property type="term" value="F:sequence-specific DNA binding"/>
    <property type="evidence" value="ECO:0007669"/>
    <property type="project" value="InterPro"/>
</dbReference>
<feature type="domain" description="DNA binding HTH" evidence="1">
    <location>
        <begin position="39"/>
        <end position="80"/>
    </location>
</feature>
<evidence type="ECO:0000313" key="2">
    <source>
        <dbReference type="EMBL" id="MBC8176191.1"/>
    </source>
</evidence>
<dbReference type="PRINTS" id="PR01590">
    <property type="entry name" value="HTHFIS"/>
</dbReference>
<dbReference type="InterPro" id="IPR009057">
    <property type="entry name" value="Homeodomain-like_sf"/>
</dbReference>
<evidence type="ECO:0000259" key="1">
    <source>
        <dbReference type="Pfam" id="PF02954"/>
    </source>
</evidence>
<proteinExistence type="predicted"/>
<dbReference type="AlphaFoldDB" id="A0A8J6MYI9"/>
<comment type="caution">
    <text evidence="2">The sequence shown here is derived from an EMBL/GenBank/DDBJ whole genome shotgun (WGS) entry which is preliminary data.</text>
</comment>
<dbReference type="PANTHER" id="PTHR32071">
    <property type="entry name" value="TRANSCRIPTIONAL REGULATORY PROTEIN"/>
    <property type="match status" value="1"/>
</dbReference>
<protein>
    <submittedName>
        <fullName evidence="2">Helix-turn-helix domain-containing protein</fullName>
    </submittedName>
</protein>
<evidence type="ECO:0000313" key="3">
    <source>
        <dbReference type="Proteomes" id="UP000650524"/>
    </source>
</evidence>
<gene>
    <name evidence="2" type="ORF">H8E19_02205</name>
</gene>
<dbReference type="Gene3D" id="1.10.10.60">
    <property type="entry name" value="Homeodomain-like"/>
    <property type="match status" value="1"/>
</dbReference>
<dbReference type="EMBL" id="JACNJD010000107">
    <property type="protein sequence ID" value="MBC8176191.1"/>
    <property type="molecule type" value="Genomic_DNA"/>
</dbReference>
<dbReference type="PANTHER" id="PTHR32071:SF81">
    <property type="entry name" value="PROPIONATE CATABOLISM OPERON REGULATORY PROTEIN"/>
    <property type="match status" value="1"/>
</dbReference>
<dbReference type="InterPro" id="IPR002197">
    <property type="entry name" value="HTH_Fis"/>
</dbReference>